<feature type="compositionally biased region" description="Basic and acidic residues" evidence="1">
    <location>
        <begin position="435"/>
        <end position="444"/>
    </location>
</feature>
<dbReference type="InterPro" id="IPR038763">
    <property type="entry name" value="DHH_sf"/>
</dbReference>
<feature type="compositionally biased region" description="Polar residues" evidence="1">
    <location>
        <begin position="445"/>
        <end position="456"/>
    </location>
</feature>
<dbReference type="InterPro" id="IPR051673">
    <property type="entry name" value="SSDNA_exonuclease_RecJ"/>
</dbReference>
<feature type="region of interest" description="Disordered" evidence="1">
    <location>
        <begin position="417"/>
        <end position="456"/>
    </location>
</feature>
<feature type="compositionally biased region" description="Basic and acidic residues" evidence="1">
    <location>
        <begin position="417"/>
        <end position="428"/>
    </location>
</feature>
<protein>
    <recommendedName>
        <fullName evidence="2">DDH domain-containing protein</fullName>
    </recommendedName>
</protein>
<comment type="caution">
    <text evidence="3">The sequence shown here is derived from an EMBL/GenBank/DDBJ whole genome shotgun (WGS) entry which is preliminary data.</text>
</comment>
<dbReference type="PANTHER" id="PTHR30255">
    <property type="entry name" value="SINGLE-STRANDED-DNA-SPECIFIC EXONUCLEASE RECJ"/>
    <property type="match status" value="1"/>
</dbReference>
<dbReference type="EMBL" id="NAJN01000774">
    <property type="protein sequence ID" value="TKA68886.1"/>
    <property type="molecule type" value="Genomic_DNA"/>
</dbReference>
<dbReference type="GO" id="GO:0004527">
    <property type="term" value="F:exonuclease activity"/>
    <property type="evidence" value="ECO:0007669"/>
    <property type="project" value="UniProtKB-KW"/>
</dbReference>
<evidence type="ECO:0000256" key="1">
    <source>
        <dbReference type="SAM" id="MobiDB-lite"/>
    </source>
</evidence>
<accession>A0A4U0X136</accession>
<evidence type="ECO:0000313" key="4">
    <source>
        <dbReference type="Proteomes" id="UP000308768"/>
    </source>
</evidence>
<dbReference type="SUPFAM" id="SSF64182">
    <property type="entry name" value="DHH phosphoesterases"/>
    <property type="match status" value="1"/>
</dbReference>
<feature type="domain" description="DDH" evidence="2">
    <location>
        <begin position="63"/>
        <end position="201"/>
    </location>
</feature>
<dbReference type="Pfam" id="PF01368">
    <property type="entry name" value="DHH"/>
    <property type="match status" value="1"/>
</dbReference>
<dbReference type="PANTHER" id="PTHR30255:SF2">
    <property type="entry name" value="SINGLE-STRANDED-DNA-SPECIFIC EXONUCLEASE RECJ"/>
    <property type="match status" value="1"/>
</dbReference>
<organism evidence="3 4">
    <name type="scientific">Cryomyces minteri</name>
    <dbReference type="NCBI Taxonomy" id="331657"/>
    <lineage>
        <taxon>Eukaryota</taxon>
        <taxon>Fungi</taxon>
        <taxon>Dikarya</taxon>
        <taxon>Ascomycota</taxon>
        <taxon>Pezizomycotina</taxon>
        <taxon>Dothideomycetes</taxon>
        <taxon>Dothideomycetes incertae sedis</taxon>
        <taxon>Cryomyces</taxon>
    </lineage>
</organism>
<evidence type="ECO:0000313" key="3">
    <source>
        <dbReference type="EMBL" id="TKA68886.1"/>
    </source>
</evidence>
<sequence>MKRKAPPSKTALAAKKACPEVPDYHLTPSTRDETGEIVWPAPKDQVDTARDFILECAKSNKRTLIVPDKDADGLTSGVIVYCTLRALGLPEDLISVHHVQRANSIFSDSERAAMASKNPSFIIVLDQGSRSSPPLVPQPHQILVIDHHYAPTSASFPLEAVFCTANASPPVATSSLLTYILCTALHPSLRNRCAALCVIGTHGDLGNSIKWEAPFPDMTATFKQYTRKALNDAVALVNAPRRTAAYNVHAAWDALLSFSNSGSLTELLQNKDLHAARSTVSAEVERCTHSAPKFSADGRIAVLRIASQAQVHGVIATRWAGHLKSEKLEVVMVANEGYSRGKVHFSCRAVRGKKGVDIIALLEEYANAPDEPGKDGEERGTLRARLGENFAQGHVQASGGIVKAEEFEELMRHMRVGEKVEKNAGEKTSRKKGDKKGGIGERQKNTLTNYFSRSNG</sequence>
<dbReference type="STRING" id="331657.A0A4U0X136"/>
<dbReference type="Proteomes" id="UP000308768">
    <property type="component" value="Unassembled WGS sequence"/>
</dbReference>
<reference evidence="3 4" key="1">
    <citation type="submission" date="2017-03" db="EMBL/GenBank/DDBJ databases">
        <title>Genomes of endolithic fungi from Antarctica.</title>
        <authorList>
            <person name="Coleine C."/>
            <person name="Masonjones S."/>
            <person name="Stajich J.E."/>
        </authorList>
    </citation>
    <scope>NUCLEOTIDE SEQUENCE [LARGE SCALE GENOMIC DNA]</scope>
    <source>
        <strain evidence="3 4">CCFEE 5187</strain>
    </source>
</reference>
<dbReference type="OrthoDB" id="284473at2759"/>
<proteinExistence type="predicted"/>
<dbReference type="InterPro" id="IPR001667">
    <property type="entry name" value="DDH_dom"/>
</dbReference>
<dbReference type="AlphaFoldDB" id="A0A4U0X136"/>
<name>A0A4U0X136_9PEZI</name>
<gene>
    <name evidence="3" type="ORF">B0A49_09896</name>
</gene>
<dbReference type="Gene3D" id="3.90.1640.30">
    <property type="match status" value="1"/>
</dbReference>
<keyword evidence="4" id="KW-1185">Reference proteome</keyword>
<evidence type="ECO:0000259" key="2">
    <source>
        <dbReference type="Pfam" id="PF01368"/>
    </source>
</evidence>